<dbReference type="Pfam" id="PF00646">
    <property type="entry name" value="F-box"/>
    <property type="match status" value="1"/>
</dbReference>
<name>A0AAV9V1U1_9PEZI</name>
<proteinExistence type="predicted"/>
<evidence type="ECO:0000259" key="2">
    <source>
        <dbReference type="SMART" id="SM00256"/>
    </source>
</evidence>
<evidence type="ECO:0000256" key="1">
    <source>
        <dbReference type="SAM" id="SignalP"/>
    </source>
</evidence>
<dbReference type="Gene3D" id="1.20.1280.50">
    <property type="match status" value="1"/>
</dbReference>
<evidence type="ECO:0000313" key="3">
    <source>
        <dbReference type="EMBL" id="KAK6352892.1"/>
    </source>
</evidence>
<feature type="chain" id="PRO_5043821727" description="F-box domain-containing protein" evidence="1">
    <location>
        <begin position="23"/>
        <end position="391"/>
    </location>
</feature>
<evidence type="ECO:0000313" key="4">
    <source>
        <dbReference type="Proteomes" id="UP001375240"/>
    </source>
</evidence>
<keyword evidence="4" id="KW-1185">Reference proteome</keyword>
<accession>A0AAV9V1U1</accession>
<sequence length="391" mass="45196">MSLPPLLLPELLADILLHLSAAEILRLRRVCRTWNFVVDENPRLRLYTSTGFHPNHMDSYFRGLYVGQPFTPLARVIISRMWDKVLPFIGPQGRTELIKRIRTDKALVKKTIELGLATHPRFEGQFPPTKRQLASMVAFGPWGFYAVLLAHIFYQFLPVCRRTILFYHNQCNIYGFSRGATPRCGLVTELFQMLTPLGRERSCTVHLLASLLRIVSSYRPGDPCNEYGMKLIRHRDLIHVYHLDDECVDLSAKPHRMIMLQWQQKSPREEPYRESIYQKIQLSKETLEKSDFMKEGRASRFFPMKYQPGKHWGRRLMDIPGNISLSLSLSDYRLKTHASPERRPKSRIFDKIGLKKSSSKVSRDGLGNRDRLTIAAPTATTSDQTITKAKL</sequence>
<feature type="domain" description="F-box" evidence="2">
    <location>
        <begin position="8"/>
        <end position="47"/>
    </location>
</feature>
<dbReference type="InterPro" id="IPR036047">
    <property type="entry name" value="F-box-like_dom_sf"/>
</dbReference>
<dbReference type="SUPFAM" id="SSF81383">
    <property type="entry name" value="F-box domain"/>
    <property type="match status" value="1"/>
</dbReference>
<organism evidence="3 4">
    <name type="scientific">Orbilia brochopaga</name>
    <dbReference type="NCBI Taxonomy" id="3140254"/>
    <lineage>
        <taxon>Eukaryota</taxon>
        <taxon>Fungi</taxon>
        <taxon>Dikarya</taxon>
        <taxon>Ascomycota</taxon>
        <taxon>Pezizomycotina</taxon>
        <taxon>Orbiliomycetes</taxon>
        <taxon>Orbiliales</taxon>
        <taxon>Orbiliaceae</taxon>
        <taxon>Orbilia</taxon>
    </lineage>
</organism>
<reference evidence="3 4" key="1">
    <citation type="submission" date="2019-10" db="EMBL/GenBank/DDBJ databases">
        <authorList>
            <person name="Palmer J.M."/>
        </authorList>
    </citation>
    <scope>NUCLEOTIDE SEQUENCE [LARGE SCALE GENOMIC DNA]</scope>
    <source>
        <strain evidence="3 4">TWF696</strain>
    </source>
</reference>
<keyword evidence="1" id="KW-0732">Signal</keyword>
<feature type="signal peptide" evidence="1">
    <location>
        <begin position="1"/>
        <end position="22"/>
    </location>
</feature>
<dbReference type="Proteomes" id="UP001375240">
    <property type="component" value="Unassembled WGS sequence"/>
</dbReference>
<dbReference type="AlphaFoldDB" id="A0AAV9V1U1"/>
<dbReference type="InterPro" id="IPR001810">
    <property type="entry name" value="F-box_dom"/>
</dbReference>
<gene>
    <name evidence="3" type="ORF">TWF696_004893</name>
</gene>
<protein>
    <recommendedName>
        <fullName evidence="2">F-box domain-containing protein</fullName>
    </recommendedName>
</protein>
<dbReference type="EMBL" id="JAVHNQ010000003">
    <property type="protein sequence ID" value="KAK6352892.1"/>
    <property type="molecule type" value="Genomic_DNA"/>
</dbReference>
<comment type="caution">
    <text evidence="3">The sequence shown here is derived from an EMBL/GenBank/DDBJ whole genome shotgun (WGS) entry which is preliminary data.</text>
</comment>
<dbReference type="CDD" id="cd09917">
    <property type="entry name" value="F-box_SF"/>
    <property type="match status" value="1"/>
</dbReference>
<dbReference type="SMART" id="SM00256">
    <property type="entry name" value="FBOX"/>
    <property type="match status" value="1"/>
</dbReference>